<sequence length="252" mass="28402">MSTNINDILKQLDSLNESTGIDVYVPSLKKTIKFKNLNLKQQKDLLKSSVDETLTKLSFIVNFFNIIHDNVIDKIDVDTLYAFDRSAIAIALRANGLNSEYVSGETSINLHNVIKDISAISVTDVFSSSIEASDISIDLEVPRLGYDRDISNLTINKLKTIQDRDIKSLVGELFVYEIIKYIKTVTFKLPSGNQAVPFNTLKIDEKISIIEKIPSTLTNKILQFIKNYRDLESKFTTYGDISIEIDGSFFSI</sequence>
<evidence type="ECO:0000313" key="1">
    <source>
        <dbReference type="EMBL" id="CAB5226368.1"/>
    </source>
</evidence>
<protein>
    <submittedName>
        <fullName evidence="1">Baseplate hub assembly protein, bacteriophage T4-like</fullName>
    </submittedName>
</protein>
<name>A0A6J7X5V3_9CAUD</name>
<accession>A0A6J7X5V3</accession>
<proteinExistence type="predicted"/>
<dbReference type="EMBL" id="LR798360">
    <property type="protein sequence ID" value="CAB5226368.1"/>
    <property type="molecule type" value="Genomic_DNA"/>
</dbReference>
<reference evidence="1" key="1">
    <citation type="submission" date="2020-05" db="EMBL/GenBank/DDBJ databases">
        <authorList>
            <person name="Chiriac C."/>
            <person name="Salcher M."/>
            <person name="Ghai R."/>
            <person name="Kavagutti S V."/>
        </authorList>
    </citation>
    <scope>NUCLEOTIDE SEQUENCE</scope>
</reference>
<gene>
    <name evidence="1" type="ORF">UFOVP760_144</name>
</gene>
<organism evidence="1">
    <name type="scientific">uncultured Caudovirales phage</name>
    <dbReference type="NCBI Taxonomy" id="2100421"/>
    <lineage>
        <taxon>Viruses</taxon>
        <taxon>Duplodnaviria</taxon>
        <taxon>Heunggongvirae</taxon>
        <taxon>Uroviricota</taxon>
        <taxon>Caudoviricetes</taxon>
        <taxon>Peduoviridae</taxon>
        <taxon>Maltschvirus</taxon>
        <taxon>Maltschvirus maltsch</taxon>
    </lineage>
</organism>